<protein>
    <recommendedName>
        <fullName evidence="6">Tensin 3</fullName>
    </recommendedName>
</protein>
<dbReference type="Ensembl" id="ENSHHUT00000086160.1">
    <property type="protein sequence ID" value="ENSHHUP00000083532.1"/>
    <property type="gene ID" value="ENSHHUG00000048464.1"/>
</dbReference>
<dbReference type="Proteomes" id="UP000314982">
    <property type="component" value="Unassembled WGS sequence"/>
</dbReference>
<feature type="domain" description="C2 tensin-type" evidence="3">
    <location>
        <begin position="175"/>
        <end position="293"/>
    </location>
</feature>
<name>A0A4W5R4L0_9TELE</name>
<reference evidence="5" key="1">
    <citation type="submission" date="2018-06" db="EMBL/GenBank/DDBJ databases">
        <title>Genome assembly of Danube salmon.</title>
        <authorList>
            <person name="Macqueen D.J."/>
            <person name="Gundappa M.K."/>
        </authorList>
    </citation>
    <scope>NUCLEOTIDE SEQUENCE [LARGE SCALE GENOMIC DNA]</scope>
</reference>
<dbReference type="GO" id="GO:0005925">
    <property type="term" value="C:focal adhesion"/>
    <property type="evidence" value="ECO:0007669"/>
    <property type="project" value="TreeGrafter"/>
</dbReference>
<reference evidence="4" key="3">
    <citation type="submission" date="2025-09" db="UniProtKB">
        <authorList>
            <consortium name="Ensembl"/>
        </authorList>
    </citation>
    <scope>IDENTIFICATION</scope>
</reference>
<feature type="domain" description="Tyrosine specific protein phosphatases" evidence="1">
    <location>
        <begin position="103"/>
        <end position="159"/>
    </location>
</feature>
<dbReference type="PROSITE" id="PS51182">
    <property type="entry name" value="C2_TENSIN"/>
    <property type="match status" value="1"/>
</dbReference>
<dbReference type="PANTHER" id="PTHR45734">
    <property type="entry name" value="TENSIN"/>
    <property type="match status" value="1"/>
</dbReference>
<dbReference type="AlphaFoldDB" id="A0A4W5R4L0"/>
<dbReference type="GeneTree" id="ENSGT00940000156328"/>
<dbReference type="Gene3D" id="3.90.190.10">
    <property type="entry name" value="Protein tyrosine phosphatase superfamily"/>
    <property type="match status" value="1"/>
</dbReference>
<evidence type="ECO:0000259" key="3">
    <source>
        <dbReference type="PROSITE" id="PS51182"/>
    </source>
</evidence>
<dbReference type="InterPro" id="IPR000387">
    <property type="entry name" value="Tyr_Pase_dom"/>
</dbReference>
<dbReference type="SUPFAM" id="SSF49562">
    <property type="entry name" value="C2 domain (Calcium/lipid-binding domain, CaLB)"/>
    <property type="match status" value="1"/>
</dbReference>
<dbReference type="Pfam" id="PF10409">
    <property type="entry name" value="PTEN_C2"/>
    <property type="match status" value="1"/>
</dbReference>
<dbReference type="InterPro" id="IPR051484">
    <property type="entry name" value="Tensin_PTEN_phosphatase"/>
</dbReference>
<dbReference type="PROSITE" id="PS51181">
    <property type="entry name" value="PPASE_TENSIN"/>
    <property type="match status" value="1"/>
</dbReference>
<keyword evidence="5" id="KW-1185">Reference proteome</keyword>
<dbReference type="Pfam" id="PF22785">
    <property type="entry name" value="Tc-R-P"/>
    <property type="match status" value="1"/>
</dbReference>
<sequence>MEEGYRIDLDYITERIITVSFPQACPDQTYLQNLRDITQMLTSKHGHNYMVINLSEKNDSLTQMNPKVLDTGWLDLLAPSMEQMCGVCKTMENWLHSHTQHVLVMHCRGGQGRVGVMVASYIHFSSISTSADLGLDHFAMRRFYNDKVSSLMTPSQKRYVWMFSSLLRGVMNMDPSPLFLLCVVLHGVPNINSEGVFTLSVCVYICHSHVRAVQTDRVYFVLQPAQLLKGDIMVVCYDKNHQTASREVIFRLQFHTGIIHGHPLLFPKEDLDTAYIDPRFPDDGKVELVFSESPDKMPGNSRPSSLLGIILISPSNHH</sequence>
<dbReference type="InterPro" id="IPR014020">
    <property type="entry name" value="Tensin_C2-dom"/>
</dbReference>
<reference evidence="4" key="2">
    <citation type="submission" date="2025-08" db="UniProtKB">
        <authorList>
            <consortium name="Ensembl"/>
        </authorList>
    </citation>
    <scope>IDENTIFICATION</scope>
</reference>
<feature type="domain" description="Phosphatase tensin-type" evidence="2">
    <location>
        <begin position="1"/>
        <end position="170"/>
    </location>
</feature>
<dbReference type="InterPro" id="IPR029023">
    <property type="entry name" value="Tensin_phosphatase"/>
</dbReference>
<evidence type="ECO:0000259" key="2">
    <source>
        <dbReference type="PROSITE" id="PS51181"/>
    </source>
</evidence>
<dbReference type="PROSITE" id="PS50056">
    <property type="entry name" value="TYR_PHOSPHATASE_2"/>
    <property type="match status" value="1"/>
</dbReference>
<evidence type="ECO:0000313" key="5">
    <source>
        <dbReference type="Proteomes" id="UP000314982"/>
    </source>
</evidence>
<proteinExistence type="predicted"/>
<evidence type="ECO:0000313" key="4">
    <source>
        <dbReference type="Ensembl" id="ENSHHUP00000083532.1"/>
    </source>
</evidence>
<accession>A0A4W5R4L0</accession>
<evidence type="ECO:0000259" key="1">
    <source>
        <dbReference type="PROSITE" id="PS50056"/>
    </source>
</evidence>
<dbReference type="SUPFAM" id="SSF52799">
    <property type="entry name" value="(Phosphotyrosine protein) phosphatases II"/>
    <property type="match status" value="1"/>
</dbReference>
<dbReference type="Gene3D" id="2.60.40.1110">
    <property type="match status" value="1"/>
</dbReference>
<dbReference type="SMART" id="SM01326">
    <property type="entry name" value="PTEN_C2"/>
    <property type="match status" value="1"/>
</dbReference>
<organism evidence="4 5">
    <name type="scientific">Hucho hucho</name>
    <name type="common">huchen</name>
    <dbReference type="NCBI Taxonomy" id="62062"/>
    <lineage>
        <taxon>Eukaryota</taxon>
        <taxon>Metazoa</taxon>
        <taxon>Chordata</taxon>
        <taxon>Craniata</taxon>
        <taxon>Vertebrata</taxon>
        <taxon>Euteleostomi</taxon>
        <taxon>Actinopterygii</taxon>
        <taxon>Neopterygii</taxon>
        <taxon>Teleostei</taxon>
        <taxon>Protacanthopterygii</taxon>
        <taxon>Salmoniformes</taxon>
        <taxon>Salmonidae</taxon>
        <taxon>Salmoninae</taxon>
        <taxon>Hucho</taxon>
    </lineage>
</organism>
<dbReference type="InterPro" id="IPR035892">
    <property type="entry name" value="C2_domain_sf"/>
</dbReference>
<dbReference type="InterPro" id="IPR029021">
    <property type="entry name" value="Prot-tyrosine_phosphatase-like"/>
</dbReference>
<dbReference type="PANTHER" id="PTHR45734:SF5">
    <property type="entry name" value="TENSIN-3"/>
    <property type="match status" value="1"/>
</dbReference>
<evidence type="ECO:0008006" key="6">
    <source>
        <dbReference type="Google" id="ProtNLM"/>
    </source>
</evidence>